<evidence type="ECO:0000313" key="2">
    <source>
        <dbReference type="Proteomes" id="UP001225378"/>
    </source>
</evidence>
<evidence type="ECO:0000313" key="1">
    <source>
        <dbReference type="EMBL" id="XBS18809.1"/>
    </source>
</evidence>
<gene>
    <name evidence="1" type="ORF">Q9L42_010515</name>
</gene>
<dbReference type="RefSeq" id="WP_305908475.1">
    <property type="nucleotide sequence ID" value="NZ_CP157743.1"/>
</dbReference>
<dbReference type="InterPro" id="IPR004195">
    <property type="entry name" value="Head_decoration_D"/>
</dbReference>
<reference evidence="1 2" key="1">
    <citation type="journal article" date="2024" name="Microbiology">
        <title>Methylomarinum rosea sp. nov., a novel halophilic methanotrophic bacterium from the hypersaline Lake Elton.</title>
        <authorList>
            <person name="Suleimanov R.Z."/>
            <person name="Oshkin I.Y."/>
            <person name="Danilova O.V."/>
            <person name="Suzina N.E."/>
            <person name="Dedysh S.N."/>
        </authorList>
    </citation>
    <scope>NUCLEOTIDE SEQUENCE [LARGE SCALE GENOMIC DNA]</scope>
    <source>
        <strain evidence="1 2">Ch1-1</strain>
    </source>
</reference>
<name>A0AAU7NPB1_9GAMM</name>
<dbReference type="EMBL" id="CP157743">
    <property type="protein sequence ID" value="XBS18809.1"/>
    <property type="molecule type" value="Genomic_DNA"/>
</dbReference>
<sequence>MTLLDEVTHAGEFIVSEAKGLRSREAVTIASGQNLAAGAVLGHITCGATSTAADGGNTGDGALSAVTLSGGGAMPGDYILTITAAETDAGDYQVIAPDGNLIGVGSVGGEFNFGGLLFTLSDGVIDFIVGDRFTITVAEIDQYAEHDPDGVDGREVAAGILFDAVDASAADQSGVALVRDAEINSNEIVWKTGISADAKTTGIEAMNDDGIILR</sequence>
<accession>A0AAU7NPB1</accession>
<dbReference type="Pfam" id="PF02924">
    <property type="entry name" value="HDPD"/>
    <property type="match status" value="1"/>
</dbReference>
<dbReference type="KEGG" id="mech:Q9L42_010515"/>
<keyword evidence="2" id="KW-1185">Reference proteome</keyword>
<protein>
    <submittedName>
        <fullName evidence="1">Head decoration protein</fullName>
    </submittedName>
</protein>
<organism evidence="1 2">
    <name type="scientific">Methylomarinum roseum</name>
    <dbReference type="NCBI Taxonomy" id="3067653"/>
    <lineage>
        <taxon>Bacteria</taxon>
        <taxon>Pseudomonadati</taxon>
        <taxon>Pseudomonadota</taxon>
        <taxon>Gammaproteobacteria</taxon>
        <taxon>Methylococcales</taxon>
        <taxon>Methylococcaceae</taxon>
        <taxon>Methylomarinum</taxon>
    </lineage>
</organism>
<proteinExistence type="predicted"/>
<dbReference type="Proteomes" id="UP001225378">
    <property type="component" value="Chromosome"/>
</dbReference>
<dbReference type="AlphaFoldDB" id="A0AAU7NPB1"/>